<reference evidence="3" key="1">
    <citation type="submission" date="2017-02" db="EMBL/GenBank/DDBJ databases">
        <authorList>
            <person name="Varghese N."/>
            <person name="Submissions S."/>
        </authorList>
    </citation>
    <scope>NUCLEOTIDE SEQUENCE [LARGE SCALE GENOMIC DNA]</scope>
    <source>
        <strain evidence="3">UM2</strain>
    </source>
</reference>
<dbReference type="InterPro" id="IPR006311">
    <property type="entry name" value="TAT_signal"/>
</dbReference>
<evidence type="ECO:0000313" key="3">
    <source>
        <dbReference type="Proteomes" id="UP000189818"/>
    </source>
</evidence>
<feature type="domain" description="Beta-lactamase-related" evidence="1">
    <location>
        <begin position="109"/>
        <end position="379"/>
    </location>
</feature>
<dbReference type="InterPro" id="IPR012338">
    <property type="entry name" value="Beta-lactam/transpept-like"/>
</dbReference>
<dbReference type="PANTHER" id="PTHR43283:SF14">
    <property type="entry name" value="BLL8153 PROTEIN"/>
    <property type="match status" value="1"/>
</dbReference>
<sequence>MSDAVITRRAFGRMAVVAATILAGGLALPGVAMAGQGPMHPFADKLLFLEGADQVYAFSHIDKLYATRVISAGGKIHDFKQATTGFDVTFDHLGEQLDTAAFVKASRVAALVIVQNGTILREDYALGHGRAGKWMSFSAGKSILSTMVGAAIHDGHIKSVTDRVAKYVPVLRNTAFDDATIRDLLRMSGGEAWNENYLDRTSDISKHLAIIAARNQPGAILKHMTGLKRAFPTGMYNQYRTGETYLLGEVVAAAVGASLSSYLSERIWKPFGMEADAYWMLTAEGGIEYGGGGTNATTRDYARFGQFMLEGGMAGGRQVLPEGWIAEATIPSAPAQQAGKASGYGYQWWIDTPGTYTAHGVFGQLIHVDPKRKLVIAMNRAWRTPGEESDYALSRAFVQAVSAALP</sequence>
<dbReference type="Pfam" id="PF00144">
    <property type="entry name" value="Beta-lactamase"/>
    <property type="match status" value="1"/>
</dbReference>
<keyword evidence="3" id="KW-1185">Reference proteome</keyword>
<dbReference type="PROSITE" id="PS51318">
    <property type="entry name" value="TAT"/>
    <property type="match status" value="1"/>
</dbReference>
<dbReference type="OrthoDB" id="9814204at2"/>
<evidence type="ECO:0000259" key="1">
    <source>
        <dbReference type="Pfam" id="PF00144"/>
    </source>
</evidence>
<proteinExistence type="predicted"/>
<gene>
    <name evidence="2" type="ORF">SAMN06295920_10310</name>
</gene>
<dbReference type="InterPro" id="IPR001466">
    <property type="entry name" value="Beta-lactam-related"/>
</dbReference>
<dbReference type="Gene3D" id="3.40.710.10">
    <property type="entry name" value="DD-peptidase/beta-lactamase superfamily"/>
    <property type="match status" value="1"/>
</dbReference>
<dbReference type="AlphaFoldDB" id="A0A1T5BGF2"/>
<dbReference type="SUPFAM" id="SSF56601">
    <property type="entry name" value="beta-lactamase/transpeptidase-like"/>
    <property type="match status" value="1"/>
</dbReference>
<name>A0A1T5BGF2_9SPHN</name>
<organism evidence="2 3">
    <name type="scientific">Rhizorhabdus histidinilytica</name>
    <dbReference type="NCBI Taxonomy" id="439228"/>
    <lineage>
        <taxon>Bacteria</taxon>
        <taxon>Pseudomonadati</taxon>
        <taxon>Pseudomonadota</taxon>
        <taxon>Alphaproteobacteria</taxon>
        <taxon>Sphingomonadales</taxon>
        <taxon>Sphingomonadaceae</taxon>
        <taxon>Rhizorhabdus</taxon>
    </lineage>
</organism>
<dbReference type="InterPro" id="IPR050789">
    <property type="entry name" value="Diverse_Enzym_Activities"/>
</dbReference>
<dbReference type="PANTHER" id="PTHR43283">
    <property type="entry name" value="BETA-LACTAMASE-RELATED"/>
    <property type="match status" value="1"/>
</dbReference>
<evidence type="ECO:0000313" key="2">
    <source>
        <dbReference type="EMBL" id="SKB46372.1"/>
    </source>
</evidence>
<accession>A0A1T5BGF2</accession>
<dbReference type="STRING" id="439228.SAMN06295920_10310"/>
<dbReference type="Proteomes" id="UP000189818">
    <property type="component" value="Unassembled WGS sequence"/>
</dbReference>
<dbReference type="EMBL" id="FUYM01000003">
    <property type="protein sequence ID" value="SKB46372.1"/>
    <property type="molecule type" value="Genomic_DNA"/>
</dbReference>
<protein>
    <submittedName>
        <fullName evidence="2">CubicO group peptidase, beta-lactamase class C family</fullName>
    </submittedName>
</protein>
<dbReference type="RefSeq" id="WP_079647356.1">
    <property type="nucleotide sequence ID" value="NZ_FUYM01000003.1"/>
</dbReference>